<proteinExistence type="predicted"/>
<accession>A0A9X4N035</accession>
<name>A0A9X4N035_9FLAO</name>
<dbReference type="Pfam" id="PF01636">
    <property type="entry name" value="APH"/>
    <property type="match status" value="1"/>
</dbReference>
<evidence type="ECO:0000313" key="3">
    <source>
        <dbReference type="Proteomes" id="UP001152599"/>
    </source>
</evidence>
<dbReference type="Proteomes" id="UP001152599">
    <property type="component" value="Unassembled WGS sequence"/>
</dbReference>
<protein>
    <submittedName>
        <fullName evidence="2">Phosphotransferase</fullName>
    </submittedName>
</protein>
<dbReference type="Gene3D" id="3.90.1200.10">
    <property type="match status" value="1"/>
</dbReference>
<dbReference type="AlphaFoldDB" id="A0A9X4N035"/>
<dbReference type="InterPro" id="IPR011009">
    <property type="entry name" value="Kinase-like_dom_sf"/>
</dbReference>
<reference evidence="2" key="1">
    <citation type="submission" date="2022-07" db="EMBL/GenBank/DDBJ databases">
        <title>Description and genome-wide analysis of Profundicola chukchiensis gen. nov., sp. nov., marine bacteria isolated from bottom sediments of the Chukchi Sea.</title>
        <authorList>
            <person name="Romanenko L."/>
            <person name="Otstavnykh N."/>
            <person name="Kurilenko V."/>
            <person name="Eremeev V."/>
            <person name="Velansky P."/>
            <person name="Mikhailov V."/>
            <person name="Isaeva M."/>
        </authorList>
    </citation>
    <scope>NUCLEOTIDE SEQUENCE</scope>
    <source>
        <strain evidence="2">KMM 9713</strain>
    </source>
</reference>
<keyword evidence="3" id="KW-1185">Reference proteome</keyword>
<feature type="domain" description="Aminoglycoside phosphotransferase" evidence="1">
    <location>
        <begin position="23"/>
        <end position="224"/>
    </location>
</feature>
<comment type="caution">
    <text evidence="2">The sequence shown here is derived from an EMBL/GenBank/DDBJ whole genome shotgun (WGS) entry which is preliminary data.</text>
</comment>
<gene>
    <name evidence="2" type="ORF">NMK71_06695</name>
</gene>
<sequence>MSKINDFLLSFNPGYSDLVQLAESGSGRSYYRFKAEDKTYVLTESEDISENESFFYLSELFQNLNGLVPKVLKINSNKDLYIQEDLGDISLLELKLKDDTNTSSLYEQAVKKLAHLQIGAHQVIDYNQVYGFSSFDKILVLRDLFYFKDYFLDLINLDYSQTELLQEFDQIAEAIVQTHYRFFMFRDFQGRNILIKDNKTYFIDYQDGMEGPIAYDLVSLLWQAKANLTIEEKDSLYSIYTSELKKLLPNRFNSSEFKQDYHICLLIRLLQVVGAYGKLGFIQNKTHFRDSLALGIENLNQIAEMGIIDKFPTLKNICSSLNLTHIPKNNI</sequence>
<dbReference type="EMBL" id="JANCMU010000003">
    <property type="protein sequence ID" value="MDG4946097.1"/>
    <property type="molecule type" value="Genomic_DNA"/>
</dbReference>
<dbReference type="Gene3D" id="3.30.200.20">
    <property type="entry name" value="Phosphorylase Kinase, domain 1"/>
    <property type="match status" value="1"/>
</dbReference>
<dbReference type="RefSeq" id="WP_304420598.1">
    <property type="nucleotide sequence ID" value="NZ_JANCMU010000003.1"/>
</dbReference>
<evidence type="ECO:0000313" key="2">
    <source>
        <dbReference type="EMBL" id="MDG4946097.1"/>
    </source>
</evidence>
<dbReference type="SUPFAM" id="SSF56112">
    <property type="entry name" value="Protein kinase-like (PK-like)"/>
    <property type="match status" value="1"/>
</dbReference>
<dbReference type="InterPro" id="IPR002575">
    <property type="entry name" value="Aminoglycoside_PTrfase"/>
</dbReference>
<evidence type="ECO:0000259" key="1">
    <source>
        <dbReference type="Pfam" id="PF01636"/>
    </source>
</evidence>
<organism evidence="2 3">
    <name type="scientific">Profundicola chukchiensis</name>
    <dbReference type="NCBI Taxonomy" id="2961959"/>
    <lineage>
        <taxon>Bacteria</taxon>
        <taxon>Pseudomonadati</taxon>
        <taxon>Bacteroidota</taxon>
        <taxon>Flavobacteriia</taxon>
        <taxon>Flavobacteriales</taxon>
        <taxon>Weeksellaceae</taxon>
        <taxon>Profundicola</taxon>
    </lineage>
</organism>